<keyword evidence="4" id="KW-1185">Reference proteome</keyword>
<protein>
    <submittedName>
        <fullName evidence="3">Secreted protein</fullName>
    </submittedName>
</protein>
<dbReference type="SUPFAM" id="SSF51658">
    <property type="entry name" value="Xylose isomerase-like"/>
    <property type="match status" value="1"/>
</dbReference>
<dbReference type="AlphaFoldDB" id="A0A4R1LWV3"/>
<dbReference type="PANTHER" id="PTHR12110">
    <property type="entry name" value="HYDROXYPYRUVATE ISOMERASE"/>
    <property type="match status" value="1"/>
</dbReference>
<feature type="region of interest" description="Disordered" evidence="1">
    <location>
        <begin position="88"/>
        <end position="113"/>
    </location>
</feature>
<evidence type="ECO:0000259" key="2">
    <source>
        <dbReference type="Pfam" id="PF01261"/>
    </source>
</evidence>
<dbReference type="InterPro" id="IPR050312">
    <property type="entry name" value="IolE/XylAMocC-like"/>
</dbReference>
<organism evidence="3 4">
    <name type="scientific">Albibacterium bauzanense</name>
    <dbReference type="NCBI Taxonomy" id="653929"/>
    <lineage>
        <taxon>Bacteria</taxon>
        <taxon>Pseudomonadati</taxon>
        <taxon>Bacteroidota</taxon>
        <taxon>Sphingobacteriia</taxon>
        <taxon>Sphingobacteriales</taxon>
        <taxon>Sphingobacteriaceae</taxon>
        <taxon>Albibacterium</taxon>
    </lineage>
</organism>
<proteinExistence type="predicted"/>
<evidence type="ECO:0000256" key="1">
    <source>
        <dbReference type="SAM" id="MobiDB-lite"/>
    </source>
</evidence>
<evidence type="ECO:0000313" key="3">
    <source>
        <dbReference type="EMBL" id="TCK83287.1"/>
    </source>
</evidence>
<evidence type="ECO:0000313" key="4">
    <source>
        <dbReference type="Proteomes" id="UP000294616"/>
    </source>
</evidence>
<gene>
    <name evidence="3" type="ORF">C8N28_1878</name>
</gene>
<dbReference type="PROSITE" id="PS51318">
    <property type="entry name" value="TAT"/>
    <property type="match status" value="1"/>
</dbReference>
<feature type="domain" description="Xylose isomerase-like TIM barrel" evidence="2">
    <location>
        <begin position="136"/>
        <end position="324"/>
    </location>
</feature>
<dbReference type="Proteomes" id="UP000294616">
    <property type="component" value="Unassembled WGS sequence"/>
</dbReference>
<reference evidence="3 4" key="1">
    <citation type="submission" date="2019-03" db="EMBL/GenBank/DDBJ databases">
        <title>Genomic Encyclopedia of Archaeal and Bacterial Type Strains, Phase II (KMG-II): from individual species to whole genera.</title>
        <authorList>
            <person name="Goeker M."/>
        </authorList>
    </citation>
    <scope>NUCLEOTIDE SEQUENCE [LARGE SCALE GENOMIC DNA]</scope>
    <source>
        <strain evidence="3 4">DSM 22554</strain>
    </source>
</reference>
<name>A0A4R1LWV3_9SPHI</name>
<dbReference type="InterPro" id="IPR013022">
    <property type="entry name" value="Xyl_isomerase-like_TIM-brl"/>
</dbReference>
<dbReference type="InterPro" id="IPR036237">
    <property type="entry name" value="Xyl_isomerase-like_sf"/>
</dbReference>
<dbReference type="RefSeq" id="WP_132224141.1">
    <property type="nucleotide sequence ID" value="NZ_SMGO01000002.1"/>
</dbReference>
<dbReference type="EMBL" id="SMGO01000002">
    <property type="protein sequence ID" value="TCK83287.1"/>
    <property type="molecule type" value="Genomic_DNA"/>
</dbReference>
<dbReference type="NCBIfam" id="TIGR01409">
    <property type="entry name" value="TAT_signal_seq"/>
    <property type="match status" value="1"/>
</dbReference>
<dbReference type="OrthoDB" id="263912at2"/>
<dbReference type="InterPro" id="IPR019546">
    <property type="entry name" value="TAT_signal_bac_arc"/>
</dbReference>
<accession>A0A4R1LWV3</accession>
<sequence>MKTQHLSRRKFLGTTTLAVAGLAVASKSTFGAPAYIKNLGKPNSLFNGVQIGCNTYSFRSMPLHADTVLQYCIDSNLSAIEMKGDEAEDFGGAPKAPARPRMAAPAPGQPRPPADPEYLAAVEEYSKKIAEWRANVPMEKFEQIRKMYNDAGVSIYAYKPNALGPNNTDAEIDYTFRAAKALGANQVTVEFPSNTAHSKKLGDFGAKYKIYVGYHGHLQQTFDMWDASFIQSAYNAANFDMGHYVAAGFDPIEFINGRHSHIVSMHVKDRKSKENGGANLPWGEGDTPIIEVLQLMAKNQYSFPASIELEYQIPDGSDAVKEVAKCVEYCRKALGA</sequence>
<comment type="caution">
    <text evidence="3">The sequence shown here is derived from an EMBL/GenBank/DDBJ whole genome shotgun (WGS) entry which is preliminary data.</text>
</comment>
<dbReference type="Pfam" id="PF01261">
    <property type="entry name" value="AP_endonuc_2"/>
    <property type="match status" value="1"/>
</dbReference>
<dbReference type="PANTHER" id="PTHR12110:SF53">
    <property type="entry name" value="BLR5974 PROTEIN"/>
    <property type="match status" value="1"/>
</dbReference>
<dbReference type="InterPro" id="IPR006311">
    <property type="entry name" value="TAT_signal"/>
</dbReference>
<dbReference type="Gene3D" id="3.20.20.150">
    <property type="entry name" value="Divalent-metal-dependent TIM barrel enzymes"/>
    <property type="match status" value="1"/>
</dbReference>
<feature type="compositionally biased region" description="Low complexity" evidence="1">
    <location>
        <begin position="91"/>
        <end position="106"/>
    </location>
</feature>